<reference evidence="1 2" key="1">
    <citation type="journal article" date="2024" name="Int. J. Syst. Evol. Microbiol.">
        <title>Virgibacillus tibetensis sp. nov., isolated from salt lake on the Tibetan Plateau of China.</title>
        <authorList>
            <person name="Phurbu D."/>
            <person name="Liu Z.-X."/>
            <person name="Wang R."/>
            <person name="Zheng Y.-Y."/>
            <person name="Liu H.-C."/>
            <person name="Zhou Y.-G."/>
            <person name="Yu Y.-J."/>
            <person name="Li A.-H."/>
        </authorList>
    </citation>
    <scope>NUCLEOTIDE SEQUENCE [LARGE SCALE GENOMIC DNA]</scope>
    <source>
        <strain evidence="1 2">C22-A2</strain>
    </source>
</reference>
<proteinExistence type="predicted"/>
<comment type="caution">
    <text evidence="1">The sequence shown here is derived from an EMBL/GenBank/DDBJ whole genome shotgun (WGS) entry which is preliminary data.</text>
</comment>
<sequence>MNTLSNVAMLKQTRARDNVILLEELEFVMPTEQLQTITDLHNDGMELEDIAKEVKRNQYEVLIALIHQNKRNVKLRPFAYRDRG</sequence>
<gene>
    <name evidence="1" type="ORF">QGM71_01095</name>
</gene>
<organism evidence="1 2">
    <name type="scientific">Virgibacillus tibetensis</name>
    <dbReference type="NCBI Taxonomy" id="3042313"/>
    <lineage>
        <taxon>Bacteria</taxon>
        <taxon>Bacillati</taxon>
        <taxon>Bacillota</taxon>
        <taxon>Bacilli</taxon>
        <taxon>Bacillales</taxon>
        <taxon>Bacillaceae</taxon>
        <taxon>Virgibacillus</taxon>
    </lineage>
</organism>
<dbReference type="RefSeq" id="WP_327605661.1">
    <property type="nucleotide sequence ID" value="NZ_JARZFX010000001.1"/>
</dbReference>
<evidence type="ECO:0000313" key="1">
    <source>
        <dbReference type="EMBL" id="MEC5422088.1"/>
    </source>
</evidence>
<keyword evidence="2" id="KW-1185">Reference proteome</keyword>
<name>A0ABU6KAH1_9BACI</name>
<accession>A0ABU6KAH1</accession>
<dbReference type="EMBL" id="JARZFX010000001">
    <property type="protein sequence ID" value="MEC5422088.1"/>
    <property type="molecule type" value="Genomic_DNA"/>
</dbReference>
<evidence type="ECO:0000313" key="2">
    <source>
        <dbReference type="Proteomes" id="UP001335737"/>
    </source>
</evidence>
<protein>
    <submittedName>
        <fullName evidence="1">Uncharacterized protein</fullName>
    </submittedName>
</protein>
<dbReference type="Proteomes" id="UP001335737">
    <property type="component" value="Unassembled WGS sequence"/>
</dbReference>